<dbReference type="GeneID" id="20218874"/>
<accession>F0YD30</accession>
<dbReference type="PANTHER" id="PTHR45917">
    <property type="entry name" value="CALCIUM-BINDING PROTEIN 1-RELATED"/>
    <property type="match status" value="1"/>
</dbReference>
<reference evidence="4 5" key="1">
    <citation type="journal article" date="2011" name="Proc. Natl. Acad. Sci. U.S.A.">
        <title>Niche of harmful alga Aureococcus anophagefferens revealed through ecogenomics.</title>
        <authorList>
            <person name="Gobler C.J."/>
            <person name="Berry D.L."/>
            <person name="Dyhrman S.T."/>
            <person name="Wilhelm S.W."/>
            <person name="Salamov A."/>
            <person name="Lobanov A.V."/>
            <person name="Zhang Y."/>
            <person name="Collier J.L."/>
            <person name="Wurch L.L."/>
            <person name="Kustka A.B."/>
            <person name="Dill B.D."/>
            <person name="Shah M."/>
            <person name="VerBerkmoes N.C."/>
            <person name="Kuo A."/>
            <person name="Terry A."/>
            <person name="Pangilinan J."/>
            <person name="Lindquist E.A."/>
            <person name="Lucas S."/>
            <person name="Paulsen I.T."/>
            <person name="Hattenrath-Lehmann T.K."/>
            <person name="Talmage S.C."/>
            <person name="Walker E.A."/>
            <person name="Koch F."/>
            <person name="Burson A.M."/>
            <person name="Marcoval M.A."/>
            <person name="Tang Y.Z."/>
            <person name="Lecleir G.R."/>
            <person name="Coyne K.J."/>
            <person name="Berg G.M."/>
            <person name="Bertrand E.M."/>
            <person name="Saito M.A."/>
            <person name="Gladyshev V.N."/>
            <person name="Grigoriev I.V."/>
        </authorList>
    </citation>
    <scope>NUCLEOTIDE SEQUENCE [LARGE SCALE GENOMIC DNA]</scope>
    <source>
        <strain evidence="5">CCMP 1984</strain>
    </source>
</reference>
<dbReference type="CDD" id="cd00051">
    <property type="entry name" value="EFh"/>
    <property type="match status" value="1"/>
</dbReference>
<keyword evidence="2" id="KW-0106">Calcium</keyword>
<dbReference type="Proteomes" id="UP000002729">
    <property type="component" value="Unassembled WGS sequence"/>
</dbReference>
<dbReference type="OrthoDB" id="26525at2759"/>
<name>F0YD30_AURAN</name>
<evidence type="ECO:0000259" key="3">
    <source>
        <dbReference type="PROSITE" id="PS50222"/>
    </source>
</evidence>
<dbReference type="InterPro" id="IPR043582">
    <property type="entry name" value="CaBP1/2/4/5"/>
</dbReference>
<protein>
    <recommendedName>
        <fullName evidence="3">EF-hand domain-containing protein</fullName>
    </recommendedName>
</protein>
<dbReference type="Gene3D" id="1.10.238.10">
    <property type="entry name" value="EF-hand"/>
    <property type="match status" value="1"/>
</dbReference>
<dbReference type="EMBL" id="GL833132">
    <property type="protein sequence ID" value="EGB07067.1"/>
    <property type="molecule type" value="Genomic_DNA"/>
</dbReference>
<feature type="domain" description="EF-hand" evidence="3">
    <location>
        <begin position="35"/>
        <end position="64"/>
    </location>
</feature>
<dbReference type="GO" id="GO:0005737">
    <property type="term" value="C:cytoplasm"/>
    <property type="evidence" value="ECO:0007669"/>
    <property type="project" value="TreeGrafter"/>
</dbReference>
<sequence length="64" mass="7264">KALREVFDSIDVDGGGTLDLEEFTQAYRKLLFDDLTDRQIALVFRDTDVDGSGEVDFEEFVEAM</sequence>
<dbReference type="PROSITE" id="PS00018">
    <property type="entry name" value="EF_HAND_1"/>
    <property type="match status" value="2"/>
</dbReference>
<dbReference type="AlphaFoldDB" id="F0YD30"/>
<evidence type="ECO:0000313" key="5">
    <source>
        <dbReference type="Proteomes" id="UP000002729"/>
    </source>
</evidence>
<feature type="domain" description="EF-hand" evidence="3">
    <location>
        <begin position="1"/>
        <end position="33"/>
    </location>
</feature>
<feature type="non-terminal residue" evidence="4">
    <location>
        <position position="1"/>
    </location>
</feature>
<dbReference type="InterPro" id="IPR002048">
    <property type="entry name" value="EF_hand_dom"/>
</dbReference>
<evidence type="ECO:0000313" key="4">
    <source>
        <dbReference type="EMBL" id="EGB07067.1"/>
    </source>
</evidence>
<organism evidence="5">
    <name type="scientific">Aureococcus anophagefferens</name>
    <name type="common">Harmful bloom alga</name>
    <dbReference type="NCBI Taxonomy" id="44056"/>
    <lineage>
        <taxon>Eukaryota</taxon>
        <taxon>Sar</taxon>
        <taxon>Stramenopiles</taxon>
        <taxon>Ochrophyta</taxon>
        <taxon>Pelagophyceae</taxon>
        <taxon>Pelagomonadales</taxon>
        <taxon>Pelagomonadaceae</taxon>
        <taxon>Aureococcus</taxon>
    </lineage>
</organism>
<dbReference type="InterPro" id="IPR011992">
    <property type="entry name" value="EF-hand-dom_pair"/>
</dbReference>
<dbReference type="PROSITE" id="PS50222">
    <property type="entry name" value="EF_HAND_2"/>
    <property type="match status" value="2"/>
</dbReference>
<proteinExistence type="predicted"/>
<dbReference type="KEGG" id="aaf:AURANDRAFT_17686"/>
<dbReference type="Pfam" id="PF13499">
    <property type="entry name" value="EF-hand_7"/>
    <property type="match status" value="1"/>
</dbReference>
<keyword evidence="5" id="KW-1185">Reference proteome</keyword>
<dbReference type="SMART" id="SM00054">
    <property type="entry name" value="EFh"/>
    <property type="match status" value="2"/>
</dbReference>
<keyword evidence="1" id="KW-0677">Repeat</keyword>
<dbReference type="SUPFAM" id="SSF47473">
    <property type="entry name" value="EF-hand"/>
    <property type="match status" value="1"/>
</dbReference>
<dbReference type="GO" id="GO:0005509">
    <property type="term" value="F:calcium ion binding"/>
    <property type="evidence" value="ECO:0007669"/>
    <property type="project" value="InterPro"/>
</dbReference>
<gene>
    <name evidence="4" type="ORF">AURANDRAFT_17686</name>
</gene>
<dbReference type="GO" id="GO:0005246">
    <property type="term" value="F:calcium channel regulator activity"/>
    <property type="evidence" value="ECO:0007669"/>
    <property type="project" value="TreeGrafter"/>
</dbReference>
<evidence type="ECO:0000256" key="2">
    <source>
        <dbReference type="ARBA" id="ARBA00022837"/>
    </source>
</evidence>
<dbReference type="InParanoid" id="F0YD30"/>
<dbReference type="InterPro" id="IPR018247">
    <property type="entry name" value="EF_Hand_1_Ca_BS"/>
</dbReference>
<evidence type="ECO:0000256" key="1">
    <source>
        <dbReference type="ARBA" id="ARBA00022737"/>
    </source>
</evidence>
<feature type="non-terminal residue" evidence="4">
    <location>
        <position position="64"/>
    </location>
</feature>
<dbReference type="PANTHER" id="PTHR45917:SF3">
    <property type="entry name" value="CALCIUM-BINDING PROTEIN 5"/>
    <property type="match status" value="1"/>
</dbReference>
<dbReference type="RefSeq" id="XP_009038302.1">
    <property type="nucleotide sequence ID" value="XM_009040054.1"/>
</dbReference>
<dbReference type="eggNOG" id="ENOG502SXD0">
    <property type="taxonomic scope" value="Eukaryota"/>
</dbReference>